<keyword evidence="1" id="KW-0472">Membrane</keyword>
<protein>
    <submittedName>
        <fullName evidence="2">Hypothetical membrane protein</fullName>
    </submittedName>
</protein>
<keyword evidence="3" id="KW-1185">Reference proteome</keyword>
<dbReference type="HOGENOM" id="CLU_1567267_0_0_2"/>
<organism evidence="2 3">
    <name type="scientific">Thermoplasma acidophilum (strain ATCC 25905 / DSM 1728 / JCM 9062 / NBRC 15155 / AMRC-C165)</name>
    <dbReference type="NCBI Taxonomy" id="273075"/>
    <lineage>
        <taxon>Archaea</taxon>
        <taxon>Methanobacteriati</taxon>
        <taxon>Thermoplasmatota</taxon>
        <taxon>Thermoplasmata</taxon>
        <taxon>Thermoplasmatales</taxon>
        <taxon>Thermoplasmataceae</taxon>
        <taxon>Thermoplasma</taxon>
    </lineage>
</organism>
<name>Q9HL31_THEAC</name>
<feature type="transmembrane region" description="Helical" evidence="1">
    <location>
        <begin position="165"/>
        <end position="185"/>
    </location>
</feature>
<accession>Q9HL31</accession>
<dbReference type="eggNOG" id="arCOG07372">
    <property type="taxonomic scope" value="Archaea"/>
</dbReference>
<keyword evidence="1" id="KW-0812">Transmembrane</keyword>
<dbReference type="PaxDb" id="273075-Ta0409"/>
<evidence type="ECO:0000313" key="2">
    <source>
        <dbReference type="EMBL" id="CAC11551.1"/>
    </source>
</evidence>
<dbReference type="InParanoid" id="Q9HL31"/>
<dbReference type="AlphaFoldDB" id="Q9HL31"/>
<dbReference type="EMBL" id="AL445064">
    <property type="protein sequence ID" value="CAC11551.1"/>
    <property type="molecule type" value="Genomic_DNA"/>
</dbReference>
<sequence length="187" mass="20841">MLINYQKTFYMYIKFRLMLSNRASIAISVVALIIFVGVAYEVTGHSSSSTSISISGNMEVKPDLTPAMSVTVNNTTYPIYFISPYTKTITLNFTLNSTSDPVYIYDIAPLNKSSYAWQNITYFNSTGNYVEITNATSTPQNYSITLYVNTTLISSMKPEKPYADTILFIAAGGISSYFVILLMAYTQ</sequence>
<dbReference type="EnsemblBacteria" id="CAC11551">
    <property type="protein sequence ID" value="CAC11551"/>
    <property type="gene ID" value="CAC11551"/>
</dbReference>
<dbReference type="STRING" id="273075.gene:9571628"/>
<gene>
    <name evidence="2" type="ordered locus">Ta0409</name>
</gene>
<reference evidence="2 3" key="1">
    <citation type="journal article" date="2000" name="Nature">
        <title>The genome sequence of the thermoacidophilic scavenger Thermoplasma acidophilum.</title>
        <authorList>
            <person name="Ruepp A."/>
            <person name="Graml W."/>
            <person name="Santos-Martinez M.L."/>
            <person name="Koretke K.K."/>
            <person name="Volker C."/>
            <person name="Mewes H.W."/>
            <person name="Frishman D."/>
            <person name="Stocker S."/>
            <person name="Lupas A.N."/>
            <person name="Baumeister W."/>
        </authorList>
    </citation>
    <scope>NUCLEOTIDE SEQUENCE [LARGE SCALE GENOMIC DNA]</scope>
    <source>
        <strain evidence="3">ATCC 25905 / DSM 1728 / JCM 9062 / NBRC 15155 / AMRC-C165</strain>
    </source>
</reference>
<feature type="transmembrane region" description="Helical" evidence="1">
    <location>
        <begin position="21"/>
        <end position="40"/>
    </location>
</feature>
<keyword evidence="1" id="KW-1133">Transmembrane helix</keyword>
<proteinExistence type="predicted"/>
<dbReference type="KEGG" id="tac:Ta0409"/>
<evidence type="ECO:0000313" key="3">
    <source>
        <dbReference type="Proteomes" id="UP000001024"/>
    </source>
</evidence>
<dbReference type="Proteomes" id="UP000001024">
    <property type="component" value="Chromosome"/>
</dbReference>
<evidence type="ECO:0000256" key="1">
    <source>
        <dbReference type="SAM" id="Phobius"/>
    </source>
</evidence>